<evidence type="ECO:0000256" key="1">
    <source>
        <dbReference type="SAM" id="MobiDB-lite"/>
    </source>
</evidence>
<gene>
    <name evidence="2" type="ORF">ERHA53_47380</name>
</gene>
<organism evidence="2 3">
    <name type="scientific">Erwinia rhapontici</name>
    <name type="common">Pectobacterium rhapontici</name>
    <dbReference type="NCBI Taxonomy" id="55212"/>
    <lineage>
        <taxon>Bacteria</taxon>
        <taxon>Pseudomonadati</taxon>
        <taxon>Pseudomonadota</taxon>
        <taxon>Gammaproteobacteria</taxon>
        <taxon>Enterobacterales</taxon>
        <taxon>Erwiniaceae</taxon>
        <taxon>Erwinia</taxon>
    </lineage>
</organism>
<feature type="compositionally biased region" description="Low complexity" evidence="1">
    <location>
        <begin position="1"/>
        <end position="18"/>
    </location>
</feature>
<sequence length="62" mass="6840">MQQYRQQQTATAQAGQTQQHRHTELLNKGEPGEIKKAASAAFGAEWAGFRSGGAMAFYRGRQ</sequence>
<dbReference type="Proteomes" id="UP000677515">
    <property type="component" value="Plasmid pERA53"/>
</dbReference>
<keyword evidence="2" id="KW-0614">Plasmid</keyword>
<evidence type="ECO:0000313" key="2">
    <source>
        <dbReference type="EMBL" id="BCQ37395.1"/>
    </source>
</evidence>
<reference evidence="2 3" key="1">
    <citation type="submission" date="2021-01" db="EMBL/GenBank/DDBJ databases">
        <title>Complete genome sequence of Erwinia rhapontici MAFF 311153.</title>
        <authorList>
            <person name="Morohoshi T."/>
            <person name="Someya N."/>
        </authorList>
    </citation>
    <scope>NUCLEOTIDE SEQUENCE [LARGE SCALE GENOMIC DNA]</scope>
    <source>
        <strain evidence="2 3">MAFF 311153</strain>
        <plasmid evidence="2 3">pERA53</plasmid>
    </source>
</reference>
<feature type="region of interest" description="Disordered" evidence="1">
    <location>
        <begin position="1"/>
        <end position="32"/>
    </location>
</feature>
<name>A0ABN6DUK4_ERWRD</name>
<geneLocation type="plasmid" evidence="2 3">
    <name>pERA53</name>
</geneLocation>
<proteinExistence type="predicted"/>
<protein>
    <submittedName>
        <fullName evidence="2">Uncharacterized protein</fullName>
    </submittedName>
</protein>
<dbReference type="EMBL" id="AP024330">
    <property type="protein sequence ID" value="BCQ37395.1"/>
    <property type="molecule type" value="Genomic_DNA"/>
</dbReference>
<evidence type="ECO:0000313" key="3">
    <source>
        <dbReference type="Proteomes" id="UP000677515"/>
    </source>
</evidence>
<accession>A0ABN6DUK4</accession>
<keyword evidence="3" id="KW-1185">Reference proteome</keyword>
<feature type="compositionally biased region" description="Basic and acidic residues" evidence="1">
    <location>
        <begin position="21"/>
        <end position="32"/>
    </location>
</feature>